<dbReference type="Proteomes" id="UP001595841">
    <property type="component" value="Unassembled WGS sequence"/>
</dbReference>
<organism evidence="1 2">
    <name type="scientific">Flagellimonas marina</name>
    <dbReference type="NCBI Taxonomy" id="1775168"/>
    <lineage>
        <taxon>Bacteria</taxon>
        <taxon>Pseudomonadati</taxon>
        <taxon>Bacteroidota</taxon>
        <taxon>Flavobacteriia</taxon>
        <taxon>Flavobacteriales</taxon>
        <taxon>Flavobacteriaceae</taxon>
        <taxon>Flagellimonas</taxon>
    </lineage>
</organism>
<sequence>MNYNNVLKTIIFLLVPLYMVFGQNEDRKKPVLGEWSAYKKTDLDGGDGSDMTLNGQPYTIKLELLFLDNGKAYFNNGEGKIETSYSLKGDTLKVSRFTYSIVNATLDELVLKEERFLGKLIYLNRVR</sequence>
<evidence type="ECO:0000313" key="1">
    <source>
        <dbReference type="EMBL" id="MFC4219736.1"/>
    </source>
</evidence>
<name>A0ABV8PMB5_9FLAO</name>
<reference evidence="2" key="1">
    <citation type="journal article" date="2019" name="Int. J. Syst. Evol. Microbiol.">
        <title>The Global Catalogue of Microorganisms (GCM) 10K type strain sequencing project: providing services to taxonomists for standard genome sequencing and annotation.</title>
        <authorList>
            <consortium name="The Broad Institute Genomics Platform"/>
            <consortium name="The Broad Institute Genome Sequencing Center for Infectious Disease"/>
            <person name="Wu L."/>
            <person name="Ma J."/>
        </authorList>
    </citation>
    <scope>NUCLEOTIDE SEQUENCE [LARGE SCALE GENOMIC DNA]</scope>
    <source>
        <strain evidence="2">CGMCC 1.15774</strain>
    </source>
</reference>
<dbReference type="EMBL" id="JBHSCL010000004">
    <property type="protein sequence ID" value="MFC4219736.1"/>
    <property type="molecule type" value="Genomic_DNA"/>
</dbReference>
<evidence type="ECO:0000313" key="2">
    <source>
        <dbReference type="Proteomes" id="UP001595841"/>
    </source>
</evidence>
<gene>
    <name evidence="1" type="ORF">ACFOWS_06320</name>
</gene>
<protein>
    <recommendedName>
        <fullName evidence="3">Lipocalin-like domain-containing protein</fullName>
    </recommendedName>
</protein>
<proteinExistence type="predicted"/>
<evidence type="ECO:0008006" key="3">
    <source>
        <dbReference type="Google" id="ProtNLM"/>
    </source>
</evidence>
<dbReference type="RefSeq" id="WP_379763095.1">
    <property type="nucleotide sequence ID" value="NZ_JBHSCL010000004.1"/>
</dbReference>
<accession>A0ABV8PMB5</accession>
<comment type="caution">
    <text evidence="1">The sequence shown here is derived from an EMBL/GenBank/DDBJ whole genome shotgun (WGS) entry which is preliminary data.</text>
</comment>
<keyword evidence="2" id="KW-1185">Reference proteome</keyword>